<dbReference type="FunFam" id="3.30.70.80:FF:000005">
    <property type="entry name" value="Proteinase inhibitor I2B"/>
    <property type="match status" value="1"/>
</dbReference>
<sequence length="115" mass="12722">MALSRLNAITKLRVCRFTRLSTTYYHSPALPRSSITSVMSNYIVTFKDGVSKDEIQKFKDEVTSEGGEIGHTYDGLISGFSAKIQPQTLQAFQQQASISDSVIETIEPDSTVTIQ</sequence>
<dbReference type="PANTHER" id="PTHR28288:SF2">
    <property type="entry name" value="PROTEASE B INHIBITOR 2"/>
    <property type="match status" value="1"/>
</dbReference>
<proteinExistence type="inferred from homology"/>
<accession>A0A9W9APC6</accession>
<dbReference type="SUPFAM" id="SSF54897">
    <property type="entry name" value="Protease propeptides/inhibitors"/>
    <property type="match status" value="1"/>
</dbReference>
<protein>
    <recommendedName>
        <fullName evidence="2">Inhibitor I9 domain-containing protein</fullName>
    </recommendedName>
</protein>
<dbReference type="AlphaFoldDB" id="A0A9W9APC6"/>
<reference evidence="3" key="2">
    <citation type="journal article" date="2023" name="Proc. Natl. Acad. Sci. U.S.A.">
        <title>A global phylogenomic analysis of the shiitake genus Lentinula.</title>
        <authorList>
            <person name="Sierra-Patev S."/>
            <person name="Min B."/>
            <person name="Naranjo-Ortiz M."/>
            <person name="Looney B."/>
            <person name="Konkel Z."/>
            <person name="Slot J.C."/>
            <person name="Sakamoto Y."/>
            <person name="Steenwyk J.L."/>
            <person name="Rokas A."/>
            <person name="Carro J."/>
            <person name="Camarero S."/>
            <person name="Ferreira P."/>
            <person name="Molpeceres G."/>
            <person name="Ruiz-Duenas F.J."/>
            <person name="Serrano A."/>
            <person name="Henrissat B."/>
            <person name="Drula E."/>
            <person name="Hughes K.W."/>
            <person name="Mata J.L."/>
            <person name="Ishikawa N.K."/>
            <person name="Vargas-Isla R."/>
            <person name="Ushijima S."/>
            <person name="Smith C.A."/>
            <person name="Donoghue J."/>
            <person name="Ahrendt S."/>
            <person name="Andreopoulos W."/>
            <person name="He G."/>
            <person name="LaButti K."/>
            <person name="Lipzen A."/>
            <person name="Ng V."/>
            <person name="Riley R."/>
            <person name="Sandor L."/>
            <person name="Barry K."/>
            <person name="Martinez A.T."/>
            <person name="Xiao Y."/>
            <person name="Gibbons J.G."/>
            <person name="Terashima K."/>
            <person name="Grigoriev I.V."/>
            <person name="Hibbett D."/>
        </authorList>
    </citation>
    <scope>NUCLEOTIDE SEQUENCE</scope>
    <source>
        <strain evidence="3">Sp2 HRB7682 ss15</strain>
    </source>
</reference>
<dbReference type="GO" id="GO:0004866">
    <property type="term" value="F:endopeptidase inhibitor activity"/>
    <property type="evidence" value="ECO:0007669"/>
    <property type="project" value="TreeGrafter"/>
</dbReference>
<dbReference type="InterPro" id="IPR052471">
    <property type="entry name" value="PBI_I9"/>
</dbReference>
<evidence type="ECO:0000256" key="1">
    <source>
        <dbReference type="ARBA" id="ARBA00038069"/>
    </source>
</evidence>
<dbReference type="PANTHER" id="PTHR28288">
    <property type="entry name" value="PROTEASE B INHIBITOR 2"/>
    <property type="match status" value="1"/>
</dbReference>
<reference evidence="3" key="1">
    <citation type="submission" date="2022-08" db="EMBL/GenBank/DDBJ databases">
        <authorList>
            <consortium name="DOE Joint Genome Institute"/>
            <person name="Min B."/>
            <person name="Riley R."/>
            <person name="Sierra-Patev S."/>
            <person name="Naranjo-Ortiz M."/>
            <person name="Looney B."/>
            <person name="Konkel Z."/>
            <person name="Slot J.C."/>
            <person name="Sakamoto Y."/>
            <person name="Steenwyk J.L."/>
            <person name="Rokas A."/>
            <person name="Carro J."/>
            <person name="Camarero S."/>
            <person name="Ferreira P."/>
            <person name="Molpeceres G."/>
            <person name="Ruiz-Duenas F.J."/>
            <person name="Serrano A."/>
            <person name="Henrissat B."/>
            <person name="Drula E."/>
            <person name="Hughes K.W."/>
            <person name="Mata J.L."/>
            <person name="Ishikawa N.K."/>
            <person name="Vargas-Isla R."/>
            <person name="Ushijima S."/>
            <person name="Smith C.A."/>
            <person name="Ahrendt S."/>
            <person name="Andreopoulos W."/>
            <person name="He G."/>
            <person name="Labutti K."/>
            <person name="Lipzen A."/>
            <person name="Ng V."/>
            <person name="Sandor L."/>
            <person name="Barry K."/>
            <person name="Martinez A.T."/>
            <person name="Xiao Y."/>
            <person name="Gibbons J.G."/>
            <person name="Terashima K."/>
            <person name="Hibbett D.S."/>
            <person name="Grigoriev I.V."/>
        </authorList>
    </citation>
    <scope>NUCLEOTIDE SEQUENCE</scope>
    <source>
        <strain evidence="3">Sp2 HRB7682 ss15</strain>
    </source>
</reference>
<feature type="domain" description="Inhibitor I9" evidence="2">
    <location>
        <begin position="41"/>
        <end position="114"/>
    </location>
</feature>
<dbReference type="EMBL" id="JANVFS010000009">
    <property type="protein sequence ID" value="KAJ4487383.1"/>
    <property type="molecule type" value="Genomic_DNA"/>
</dbReference>
<organism evidence="3 4">
    <name type="scientific">Lentinula lateritia</name>
    <dbReference type="NCBI Taxonomy" id="40482"/>
    <lineage>
        <taxon>Eukaryota</taxon>
        <taxon>Fungi</taxon>
        <taxon>Dikarya</taxon>
        <taxon>Basidiomycota</taxon>
        <taxon>Agaricomycotina</taxon>
        <taxon>Agaricomycetes</taxon>
        <taxon>Agaricomycetidae</taxon>
        <taxon>Agaricales</taxon>
        <taxon>Marasmiineae</taxon>
        <taxon>Omphalotaceae</taxon>
        <taxon>Lentinula</taxon>
    </lineage>
</organism>
<evidence type="ECO:0000259" key="2">
    <source>
        <dbReference type="Pfam" id="PF05922"/>
    </source>
</evidence>
<comment type="caution">
    <text evidence="3">The sequence shown here is derived from an EMBL/GenBank/DDBJ whole genome shotgun (WGS) entry which is preliminary data.</text>
</comment>
<dbReference type="Pfam" id="PF05922">
    <property type="entry name" value="Inhibitor_I9"/>
    <property type="match status" value="1"/>
</dbReference>
<evidence type="ECO:0000313" key="3">
    <source>
        <dbReference type="EMBL" id="KAJ4487383.1"/>
    </source>
</evidence>
<dbReference type="Proteomes" id="UP001150238">
    <property type="component" value="Unassembled WGS sequence"/>
</dbReference>
<dbReference type="Gene3D" id="3.30.70.80">
    <property type="entry name" value="Peptidase S8 propeptide/proteinase inhibitor I9"/>
    <property type="match status" value="1"/>
</dbReference>
<comment type="similarity">
    <text evidence="1">Belongs to the protease inhibitor I9 family.</text>
</comment>
<dbReference type="InterPro" id="IPR010259">
    <property type="entry name" value="S8pro/Inhibitor_I9"/>
</dbReference>
<dbReference type="InterPro" id="IPR037045">
    <property type="entry name" value="S8pro/Inhibitor_I9_sf"/>
</dbReference>
<gene>
    <name evidence="3" type="ORF">C8J55DRAFT_558444</name>
</gene>
<evidence type="ECO:0000313" key="4">
    <source>
        <dbReference type="Proteomes" id="UP001150238"/>
    </source>
</evidence>
<name>A0A9W9APC6_9AGAR</name>
<dbReference type="GO" id="GO:0042144">
    <property type="term" value="P:vacuole fusion, non-autophagic"/>
    <property type="evidence" value="ECO:0007669"/>
    <property type="project" value="TreeGrafter"/>
</dbReference>